<organism evidence="1 2">
    <name type="scientific">Clostridium ragsdalei P11</name>
    <dbReference type="NCBI Taxonomy" id="1353534"/>
    <lineage>
        <taxon>Bacteria</taxon>
        <taxon>Bacillati</taxon>
        <taxon>Bacillota</taxon>
        <taxon>Clostridia</taxon>
        <taxon>Eubacteriales</taxon>
        <taxon>Clostridiaceae</taxon>
        <taxon>Clostridium</taxon>
    </lineage>
</organism>
<comment type="caution">
    <text evidence="1">The sequence shown here is derived from an EMBL/GenBank/DDBJ whole genome shotgun (WGS) entry which is preliminary data.</text>
</comment>
<gene>
    <name evidence="1" type="ORF">CLRAG_35500</name>
</gene>
<dbReference type="EMBL" id="LROS01000066">
    <property type="protein sequence ID" value="OBR90372.1"/>
    <property type="molecule type" value="Genomic_DNA"/>
</dbReference>
<sequence>MVKVTKRAVEKFNKIKQKDESIVNAMLRISFGGYG</sequence>
<evidence type="ECO:0000313" key="2">
    <source>
        <dbReference type="Proteomes" id="UP000093954"/>
    </source>
</evidence>
<dbReference type="PATRIC" id="fig|1353534.3.peg.3621"/>
<proteinExistence type="predicted"/>
<accession>A0A1A6AJW8</accession>
<reference evidence="1 2" key="1">
    <citation type="journal article" date="2012" name="Front. Microbiol.">
        <title>Draft Genome Sequence of the Virulent Strain 01-B526 of the Fish Pathogen Aeromonas salmonicida.</title>
        <authorList>
            <person name="Charette S.J."/>
            <person name="Brochu F."/>
            <person name="Boyle B."/>
            <person name="Filion G."/>
            <person name="Tanaka K.H."/>
            <person name="Derome N."/>
        </authorList>
    </citation>
    <scope>NUCLEOTIDE SEQUENCE [LARGE SCALE GENOMIC DNA]</scope>
    <source>
        <strain evidence="1 2">P11</strain>
    </source>
</reference>
<evidence type="ECO:0000313" key="1">
    <source>
        <dbReference type="EMBL" id="OBR90372.1"/>
    </source>
</evidence>
<dbReference type="Proteomes" id="UP000093954">
    <property type="component" value="Unassembled WGS sequence"/>
</dbReference>
<name>A0A1A6AJW8_9CLOT</name>
<dbReference type="AlphaFoldDB" id="A0A1A6AJW8"/>
<keyword evidence="2" id="KW-1185">Reference proteome</keyword>
<protein>
    <submittedName>
        <fullName evidence="1">Uncharacterized protein</fullName>
    </submittedName>
</protein>